<protein>
    <submittedName>
        <fullName evidence="1">PIN domain-containing protein</fullName>
    </submittedName>
</protein>
<evidence type="ECO:0000313" key="2">
    <source>
        <dbReference type="Proteomes" id="UP000320674"/>
    </source>
</evidence>
<proteinExistence type="predicted"/>
<gene>
    <name evidence="1" type="ORF">EWV77_06295</name>
</gene>
<dbReference type="InterPro" id="IPR029060">
    <property type="entry name" value="PIN-like_dom_sf"/>
</dbReference>
<name>A0A552I0Q9_MICVR</name>
<dbReference type="Gene3D" id="3.40.50.1010">
    <property type="entry name" value="5'-nuclease"/>
    <property type="match status" value="1"/>
</dbReference>
<dbReference type="SUPFAM" id="SSF88723">
    <property type="entry name" value="PIN domain-like"/>
    <property type="match status" value="1"/>
</dbReference>
<dbReference type="EMBL" id="SFAZ01000093">
    <property type="protein sequence ID" value="TRU77069.1"/>
    <property type="molecule type" value="Genomic_DNA"/>
</dbReference>
<dbReference type="AlphaFoldDB" id="A0A552I0Q9"/>
<dbReference type="Proteomes" id="UP000320674">
    <property type="component" value="Unassembled WGS sequence"/>
</dbReference>
<sequence length="152" mass="17115">MRTLSTCDYPDILLRAADTSSATYSLANNVITQIVETANECVIIPQVLIEFWVVATRPLDVNGLGWTPAQATNYVNDLLDNFTLIAETPDIFPLWFQLVTIYNIKGKRTHDIRLLAVMKASNITHLLTFNPDDFIPIPNITIVHPQDFINSQ</sequence>
<evidence type="ECO:0000313" key="1">
    <source>
        <dbReference type="EMBL" id="TRU77069.1"/>
    </source>
</evidence>
<comment type="caution">
    <text evidence="1">The sequence shown here is derived from an EMBL/GenBank/DDBJ whole genome shotgun (WGS) entry which is preliminary data.</text>
</comment>
<organism evidence="1 2">
    <name type="scientific">Microcystis viridis Mv_BB_P_19951000_S68D</name>
    <dbReference type="NCBI Taxonomy" id="2486270"/>
    <lineage>
        <taxon>Bacteria</taxon>
        <taxon>Bacillati</taxon>
        <taxon>Cyanobacteriota</taxon>
        <taxon>Cyanophyceae</taxon>
        <taxon>Oscillatoriophycideae</taxon>
        <taxon>Chroococcales</taxon>
        <taxon>Microcystaceae</taxon>
        <taxon>Microcystis</taxon>
    </lineage>
</organism>
<accession>A0A552I0Q9</accession>
<reference evidence="1 2" key="1">
    <citation type="submission" date="2019-01" db="EMBL/GenBank/DDBJ databases">
        <title>Coherence of Microcystis species and biogeography revealed through population genomics.</title>
        <authorList>
            <person name="Perez-Carrascal O.M."/>
            <person name="Terrat Y."/>
            <person name="Giani A."/>
            <person name="Fortin N."/>
            <person name="Tromas N."/>
            <person name="Shapiro B.J."/>
        </authorList>
    </citation>
    <scope>NUCLEOTIDE SEQUENCE [LARGE SCALE GENOMIC DNA]</scope>
    <source>
        <strain evidence="1">Mv_BB_P_19951000_S68D</strain>
    </source>
</reference>